<dbReference type="EMBL" id="JBJJXI010000123">
    <property type="protein sequence ID" value="KAL3389238.1"/>
    <property type="molecule type" value="Genomic_DNA"/>
</dbReference>
<proteinExistence type="predicted"/>
<reference evidence="1 2" key="1">
    <citation type="journal article" date="2024" name="bioRxiv">
        <title>A reference genome for Trichogramma kaykai: A tiny desert-dwelling parasitoid wasp with competing sex-ratio distorters.</title>
        <authorList>
            <person name="Culotta J."/>
            <person name="Lindsey A.R."/>
        </authorList>
    </citation>
    <scope>NUCLEOTIDE SEQUENCE [LARGE SCALE GENOMIC DNA]</scope>
    <source>
        <strain evidence="1 2">KSX58</strain>
    </source>
</reference>
<evidence type="ECO:0000313" key="1">
    <source>
        <dbReference type="EMBL" id="KAL3389238.1"/>
    </source>
</evidence>
<evidence type="ECO:0000313" key="2">
    <source>
        <dbReference type="Proteomes" id="UP001627154"/>
    </source>
</evidence>
<dbReference type="AlphaFoldDB" id="A0ABD2W8P2"/>
<sequence length="122" mass="13963">MILILVWFGDSKPVPNIFLEPLYKALENLQKGIKIFVKDVEKEITLHGAIICVTVKPINRRSKCGANSSMLILAELSIFRKQSGLREVNLKTFRLRMPTSESFVNLVNISLKLFNNNFQRLT</sequence>
<keyword evidence="2" id="KW-1185">Reference proteome</keyword>
<protein>
    <submittedName>
        <fullName evidence="1">Uncharacterized protein</fullName>
    </submittedName>
</protein>
<organism evidence="1 2">
    <name type="scientific">Trichogramma kaykai</name>
    <dbReference type="NCBI Taxonomy" id="54128"/>
    <lineage>
        <taxon>Eukaryota</taxon>
        <taxon>Metazoa</taxon>
        <taxon>Ecdysozoa</taxon>
        <taxon>Arthropoda</taxon>
        <taxon>Hexapoda</taxon>
        <taxon>Insecta</taxon>
        <taxon>Pterygota</taxon>
        <taxon>Neoptera</taxon>
        <taxon>Endopterygota</taxon>
        <taxon>Hymenoptera</taxon>
        <taxon>Apocrita</taxon>
        <taxon>Proctotrupomorpha</taxon>
        <taxon>Chalcidoidea</taxon>
        <taxon>Trichogrammatidae</taxon>
        <taxon>Trichogramma</taxon>
    </lineage>
</organism>
<name>A0ABD2W8P2_9HYME</name>
<gene>
    <name evidence="1" type="ORF">TKK_015490</name>
</gene>
<dbReference type="Proteomes" id="UP001627154">
    <property type="component" value="Unassembled WGS sequence"/>
</dbReference>
<comment type="caution">
    <text evidence="1">The sequence shown here is derived from an EMBL/GenBank/DDBJ whole genome shotgun (WGS) entry which is preliminary data.</text>
</comment>
<accession>A0ABD2W8P2</accession>